<accession>A0A1W2D7A3</accession>
<reference evidence="3 4" key="1">
    <citation type="submission" date="2017-04" db="EMBL/GenBank/DDBJ databases">
        <authorList>
            <person name="Afonso C.L."/>
            <person name="Miller P.J."/>
            <person name="Scott M.A."/>
            <person name="Spackman E."/>
            <person name="Goraichik I."/>
            <person name="Dimitrov K.M."/>
            <person name="Suarez D.L."/>
            <person name="Swayne D.E."/>
        </authorList>
    </citation>
    <scope>NUCLEOTIDE SEQUENCE [LARGE SCALE GENOMIC DNA]</scope>
    <source>
        <strain evidence="3 4">CGMCC 1.12511</strain>
    </source>
</reference>
<keyword evidence="1" id="KW-1133">Transmembrane helix</keyword>
<name>A0A1W2D7A3_9MICO</name>
<sequence>MTKEGKGVEPQDQGPVSYRVVGFDELDGSAAEHYRRQRRRRLLLFVTLPGLLLGTATVATAYGTGLVGSDDQTECAPITRPAPERDSFDIKLLNSNDTNGLGSDVARELTLRDFNVVSVGNADSSVYVKGAATIYYGPDGRDNALLLQKQIPGSKTWNDARPGDSVQLVLGYGYDRMVKEPEPPLPAPSEITLNVYNTTWKEGLATEVAGDLKDRGFKIKSTGNDPQMTFLEDEVAVIRFGPEGQRAAKRLAQQIDGAQLQKDDRTSTKVDLVLGSKWSRVKPASEVPQVKPYVRPAETIQLPCERK</sequence>
<dbReference type="PANTHER" id="PTHR33392">
    <property type="entry name" value="POLYISOPRENYL-TEICHOIC ACID--PEPTIDOGLYCAN TEICHOIC ACID TRANSFERASE TAGU"/>
    <property type="match status" value="1"/>
</dbReference>
<dbReference type="AlphaFoldDB" id="A0A1W2D7A3"/>
<dbReference type="Pfam" id="PF13399">
    <property type="entry name" value="LytR_C"/>
    <property type="match status" value="2"/>
</dbReference>
<evidence type="ECO:0000259" key="2">
    <source>
        <dbReference type="Pfam" id="PF13399"/>
    </source>
</evidence>
<feature type="domain" description="LytR/CpsA/Psr regulator C-terminal" evidence="2">
    <location>
        <begin position="90"/>
        <end position="174"/>
    </location>
</feature>
<protein>
    <submittedName>
        <fullName evidence="3">LytR cell envelope-related transcriptional attenuator</fullName>
    </submittedName>
</protein>
<organism evidence="3 4">
    <name type="scientific">Janibacter indicus</name>
    <dbReference type="NCBI Taxonomy" id="857417"/>
    <lineage>
        <taxon>Bacteria</taxon>
        <taxon>Bacillati</taxon>
        <taxon>Actinomycetota</taxon>
        <taxon>Actinomycetes</taxon>
        <taxon>Micrococcales</taxon>
        <taxon>Intrasporangiaceae</taxon>
        <taxon>Janibacter</taxon>
    </lineage>
</organism>
<feature type="transmembrane region" description="Helical" evidence="1">
    <location>
        <begin position="42"/>
        <end position="62"/>
    </location>
</feature>
<dbReference type="EMBL" id="FWXN01000015">
    <property type="protein sequence ID" value="SMC93293.1"/>
    <property type="molecule type" value="Genomic_DNA"/>
</dbReference>
<proteinExistence type="predicted"/>
<evidence type="ECO:0000313" key="3">
    <source>
        <dbReference type="EMBL" id="SMC93293.1"/>
    </source>
</evidence>
<gene>
    <name evidence="3" type="ORF">SAMN06296429_11516</name>
</gene>
<dbReference type="InterPro" id="IPR050922">
    <property type="entry name" value="LytR/CpsA/Psr_CW_biosynth"/>
</dbReference>
<dbReference type="InterPro" id="IPR027381">
    <property type="entry name" value="LytR/CpsA/Psr_C"/>
</dbReference>
<keyword evidence="1" id="KW-0812">Transmembrane</keyword>
<dbReference type="Gene3D" id="3.30.70.2390">
    <property type="match status" value="2"/>
</dbReference>
<keyword evidence="1" id="KW-0472">Membrane</keyword>
<evidence type="ECO:0000256" key="1">
    <source>
        <dbReference type="SAM" id="Phobius"/>
    </source>
</evidence>
<dbReference type="Proteomes" id="UP000192634">
    <property type="component" value="Unassembled WGS sequence"/>
</dbReference>
<feature type="domain" description="LytR/CpsA/Psr regulator C-terminal" evidence="2">
    <location>
        <begin position="190"/>
        <end position="278"/>
    </location>
</feature>
<evidence type="ECO:0000313" key="4">
    <source>
        <dbReference type="Proteomes" id="UP000192634"/>
    </source>
</evidence>
<dbReference type="PANTHER" id="PTHR33392:SF6">
    <property type="entry name" value="POLYISOPRENYL-TEICHOIC ACID--PEPTIDOGLYCAN TEICHOIC ACID TRANSFERASE TAGU"/>
    <property type="match status" value="1"/>
</dbReference>